<proteinExistence type="predicted"/>
<accession>A0A4P9WXF1</accession>
<gene>
    <name evidence="2" type="ORF">CAUPRSCDRAFT_12178</name>
</gene>
<dbReference type="InterPro" id="IPR013783">
    <property type="entry name" value="Ig-like_fold"/>
</dbReference>
<feature type="compositionally biased region" description="Low complexity" evidence="1">
    <location>
        <begin position="518"/>
        <end position="538"/>
    </location>
</feature>
<feature type="compositionally biased region" description="Polar residues" evidence="1">
    <location>
        <begin position="453"/>
        <end position="465"/>
    </location>
</feature>
<feature type="compositionally biased region" description="Basic residues" evidence="1">
    <location>
        <begin position="354"/>
        <end position="363"/>
    </location>
</feature>
<feature type="compositionally biased region" description="Pro residues" evidence="1">
    <location>
        <begin position="539"/>
        <end position="550"/>
    </location>
</feature>
<reference evidence="3" key="1">
    <citation type="journal article" date="2018" name="Nat. Microbiol.">
        <title>Leveraging single-cell genomics to expand the fungal tree of life.</title>
        <authorList>
            <person name="Ahrendt S.R."/>
            <person name="Quandt C.A."/>
            <person name="Ciobanu D."/>
            <person name="Clum A."/>
            <person name="Salamov A."/>
            <person name="Andreopoulos B."/>
            <person name="Cheng J.F."/>
            <person name="Woyke T."/>
            <person name="Pelin A."/>
            <person name="Henrissat B."/>
            <person name="Reynolds N.K."/>
            <person name="Benny G.L."/>
            <person name="Smith M.E."/>
            <person name="James T.Y."/>
            <person name="Grigoriev I.V."/>
        </authorList>
    </citation>
    <scope>NUCLEOTIDE SEQUENCE [LARGE SCALE GENOMIC DNA]</scope>
    <source>
        <strain evidence="3">ATCC 52028</strain>
    </source>
</reference>
<evidence type="ECO:0000313" key="2">
    <source>
        <dbReference type="EMBL" id="RKO96120.1"/>
    </source>
</evidence>
<feature type="non-terminal residue" evidence="2">
    <location>
        <position position="561"/>
    </location>
</feature>
<feature type="region of interest" description="Disordered" evidence="1">
    <location>
        <begin position="336"/>
        <end position="374"/>
    </location>
</feature>
<feature type="region of interest" description="Disordered" evidence="1">
    <location>
        <begin position="447"/>
        <end position="490"/>
    </location>
</feature>
<protein>
    <submittedName>
        <fullName evidence="2">Uncharacterized protein</fullName>
    </submittedName>
</protein>
<dbReference type="Gene3D" id="2.60.40.10">
    <property type="entry name" value="Immunoglobulins"/>
    <property type="match status" value="1"/>
</dbReference>
<feature type="region of interest" description="Disordered" evidence="1">
    <location>
        <begin position="509"/>
        <end position="561"/>
    </location>
</feature>
<dbReference type="EMBL" id="ML010336">
    <property type="protein sequence ID" value="RKO96120.1"/>
    <property type="molecule type" value="Genomic_DNA"/>
</dbReference>
<dbReference type="AlphaFoldDB" id="A0A4P9WXF1"/>
<name>A0A4P9WXF1_9FUNG</name>
<evidence type="ECO:0000256" key="1">
    <source>
        <dbReference type="SAM" id="MobiDB-lite"/>
    </source>
</evidence>
<organism evidence="2 3">
    <name type="scientific">Caulochytrium protostelioides</name>
    <dbReference type="NCBI Taxonomy" id="1555241"/>
    <lineage>
        <taxon>Eukaryota</taxon>
        <taxon>Fungi</taxon>
        <taxon>Fungi incertae sedis</taxon>
        <taxon>Chytridiomycota</taxon>
        <taxon>Chytridiomycota incertae sedis</taxon>
        <taxon>Chytridiomycetes</taxon>
        <taxon>Caulochytriales</taxon>
        <taxon>Caulochytriaceae</taxon>
        <taxon>Caulochytrium</taxon>
    </lineage>
</organism>
<evidence type="ECO:0000313" key="3">
    <source>
        <dbReference type="Proteomes" id="UP000268535"/>
    </source>
</evidence>
<sequence length="561" mass="58008">MQRVRQLVLASGAVTLPVRASTPDDDAAGAAAADPGLMIPFRLRIDRPSFLVVQPPENRVQFAETPLGQLAVYEVVLRWLGPRDQVRFDHCYVTHPAFRLMDPPSVLTHVVQDHVVLKLAYSPQTIESARGELELLAGSTQMTIALAGESYVPSIAIKPPPFSVTEMPAVPIGASHEASIRLTNQSKYPLAVKYELRSPEGVETSAVHAWTLRDTAATVPPGEQAAVRLMFAPTVESVTEMPRRAQTYAVNVLISVPGHPTFPVCVVCQTGLGGALISGGDRVYDLAQQNHFAFSPLGPPTMAQVYDAYLRKQEAAALAATMAAFSGAMDSLAAPGEGGHAANAASSSDGSVRRGSRSRRNTITKKTAGPMPVVSPVTVLGTAAPSGAPAAPVAPVAPAAPAATGAPAPTPIVVTVPTTAPTTAAKTVPAAAVPTVVVSAPPATILDKPIHSASPTTTEGSSHGTQTRKPRRSVGANATLAADPDVSPRMTHSEPLLAETAALTLSLTPENTAPTHNAPDASDAAHADAVAAAAVERPATPPPPPSPPMAPELTAEEMDAI</sequence>
<dbReference type="Proteomes" id="UP000268535">
    <property type="component" value="Unassembled WGS sequence"/>
</dbReference>